<organism evidence="9 10">
    <name type="scientific">Patulibacter brassicae</name>
    <dbReference type="NCBI Taxonomy" id="1705717"/>
    <lineage>
        <taxon>Bacteria</taxon>
        <taxon>Bacillati</taxon>
        <taxon>Actinomycetota</taxon>
        <taxon>Thermoleophilia</taxon>
        <taxon>Solirubrobacterales</taxon>
        <taxon>Patulibacteraceae</taxon>
        <taxon>Patulibacter</taxon>
    </lineage>
</organism>
<dbReference type="CDD" id="cd01065">
    <property type="entry name" value="NAD_bind_Shikimate_DH"/>
    <property type="match status" value="1"/>
</dbReference>
<evidence type="ECO:0000256" key="5">
    <source>
        <dbReference type="HAMAP-Rule" id="MF_00222"/>
    </source>
</evidence>
<dbReference type="InterPro" id="IPR006151">
    <property type="entry name" value="Shikm_DH/Glu-tRNA_Rdtase"/>
</dbReference>
<keyword evidence="5" id="KW-0521">NADP</keyword>
<dbReference type="Gene3D" id="3.40.50.720">
    <property type="entry name" value="NAD(P)-binding Rossmann-like Domain"/>
    <property type="match status" value="1"/>
</dbReference>
<dbReference type="GO" id="GO:0004764">
    <property type="term" value="F:shikimate 3-dehydrogenase (NADP+) activity"/>
    <property type="evidence" value="ECO:0007669"/>
    <property type="project" value="UniProtKB-EC"/>
</dbReference>
<dbReference type="HAMAP" id="MF_00222">
    <property type="entry name" value="Shikimate_DH_AroE"/>
    <property type="match status" value="1"/>
</dbReference>
<dbReference type="SUPFAM" id="SSF51735">
    <property type="entry name" value="NAD(P)-binding Rossmann-fold domains"/>
    <property type="match status" value="1"/>
</dbReference>
<evidence type="ECO:0000256" key="4">
    <source>
        <dbReference type="ARBA" id="ARBA00049442"/>
    </source>
</evidence>
<dbReference type="Pfam" id="PF08501">
    <property type="entry name" value="Shikimate_dh_N"/>
    <property type="match status" value="1"/>
</dbReference>
<dbReference type="Gene3D" id="3.40.50.10860">
    <property type="entry name" value="Leucine Dehydrogenase, chain A, domain 1"/>
    <property type="match status" value="1"/>
</dbReference>
<dbReference type="Pfam" id="PF01488">
    <property type="entry name" value="Shikimate_DH"/>
    <property type="match status" value="1"/>
</dbReference>
<keyword evidence="5 9" id="KW-0560">Oxidoreductase</keyword>
<feature type="binding site" evidence="5">
    <location>
        <begin position="30"/>
        <end position="32"/>
    </location>
    <ligand>
        <name>shikimate</name>
        <dbReference type="ChEBI" id="CHEBI:36208"/>
    </ligand>
</feature>
<evidence type="ECO:0000259" key="7">
    <source>
        <dbReference type="Pfam" id="PF08501"/>
    </source>
</evidence>
<feature type="domain" description="Quinate/shikimate 5-dehydrogenase/glutamyl-tRNA reductase" evidence="6">
    <location>
        <begin position="128"/>
        <end position="183"/>
    </location>
</feature>
<proteinExistence type="inferred from homology"/>
<dbReference type="SUPFAM" id="SSF53223">
    <property type="entry name" value="Aminoacid dehydrogenase-like, N-terminal domain"/>
    <property type="match status" value="1"/>
</dbReference>
<evidence type="ECO:0000256" key="1">
    <source>
        <dbReference type="ARBA" id="ARBA00004871"/>
    </source>
</evidence>
<feature type="binding site" evidence="5">
    <location>
        <begin position="164"/>
        <end position="169"/>
    </location>
    <ligand>
        <name>NADP(+)</name>
        <dbReference type="ChEBI" id="CHEBI:58349"/>
    </ligand>
</feature>
<feature type="binding site" evidence="5">
    <location>
        <position position="227"/>
    </location>
    <ligand>
        <name>shikimate</name>
        <dbReference type="ChEBI" id="CHEBI:36208"/>
    </ligand>
</feature>
<dbReference type="Proteomes" id="UP001277761">
    <property type="component" value="Unassembled WGS sequence"/>
</dbReference>
<comment type="function">
    <text evidence="5">Involved in the biosynthesis of the chorismate, which leads to the biosynthesis of aromatic amino acids. Catalyzes the reversible NADPH linked reduction of 3-dehydroshikimate (DHSA) to yield shikimate (SA).</text>
</comment>
<dbReference type="RefSeq" id="WP_319955686.1">
    <property type="nucleotide sequence ID" value="NZ_JAXAVX010000015.1"/>
</dbReference>
<dbReference type="EMBL" id="JAXAVX010000015">
    <property type="protein sequence ID" value="MDX8153537.1"/>
    <property type="molecule type" value="Genomic_DNA"/>
</dbReference>
<feature type="binding site" evidence="5">
    <location>
        <position position="225"/>
    </location>
    <ligand>
        <name>NADP(+)</name>
        <dbReference type="ChEBI" id="CHEBI:58349"/>
    </ligand>
</feature>
<evidence type="ECO:0000313" key="10">
    <source>
        <dbReference type="Proteomes" id="UP001277761"/>
    </source>
</evidence>
<gene>
    <name evidence="5" type="primary">aroE</name>
    <name evidence="9" type="ORF">SK069_18200</name>
</gene>
<evidence type="ECO:0000256" key="3">
    <source>
        <dbReference type="ARBA" id="ARBA00023141"/>
    </source>
</evidence>
<keyword evidence="10" id="KW-1185">Reference proteome</keyword>
<feature type="binding site" evidence="5">
    <location>
        <begin position="140"/>
        <end position="144"/>
    </location>
    <ligand>
        <name>NADP(+)</name>
        <dbReference type="ChEBI" id="CHEBI:58349"/>
    </ligand>
</feature>
<dbReference type="InterPro" id="IPR041121">
    <property type="entry name" value="SDH_C"/>
</dbReference>
<feature type="domain" description="Shikimate dehydrogenase substrate binding N-terminal" evidence="7">
    <location>
        <begin position="22"/>
        <end position="105"/>
    </location>
</feature>
<evidence type="ECO:0000259" key="8">
    <source>
        <dbReference type="Pfam" id="PF18317"/>
    </source>
</evidence>
<dbReference type="Pfam" id="PF18317">
    <property type="entry name" value="SDH_C"/>
    <property type="match status" value="1"/>
</dbReference>
<comment type="subunit">
    <text evidence="5">Homodimer.</text>
</comment>
<feature type="active site" description="Proton acceptor" evidence="5">
    <location>
        <position position="82"/>
    </location>
</feature>
<dbReference type="EC" id="1.1.1.25" evidence="2 5"/>
<keyword evidence="5" id="KW-0028">Amino-acid biosynthesis</keyword>
<feature type="binding site" evidence="5">
    <location>
        <position position="255"/>
    </location>
    <ligand>
        <name>shikimate</name>
        <dbReference type="ChEBI" id="CHEBI:36208"/>
    </ligand>
</feature>
<feature type="domain" description="SDH C-terminal" evidence="8">
    <location>
        <begin position="248"/>
        <end position="278"/>
    </location>
</feature>
<comment type="caution">
    <text evidence="9">The sequence shown here is derived from an EMBL/GenBank/DDBJ whole genome shotgun (WGS) entry which is preliminary data.</text>
</comment>
<comment type="caution">
    <text evidence="5">Lacks conserved residue(s) required for the propagation of feature annotation.</text>
</comment>
<dbReference type="PANTHER" id="PTHR21089">
    <property type="entry name" value="SHIKIMATE DEHYDROGENASE"/>
    <property type="match status" value="1"/>
</dbReference>
<dbReference type="PANTHER" id="PTHR21089:SF1">
    <property type="entry name" value="BIFUNCTIONAL 3-DEHYDROQUINATE DEHYDRATASE_SHIKIMATE DEHYDROGENASE, CHLOROPLASTIC"/>
    <property type="match status" value="1"/>
</dbReference>
<dbReference type="InterPro" id="IPR036291">
    <property type="entry name" value="NAD(P)-bd_dom_sf"/>
</dbReference>
<evidence type="ECO:0000259" key="6">
    <source>
        <dbReference type="Pfam" id="PF01488"/>
    </source>
</evidence>
<reference evidence="9 10" key="1">
    <citation type="submission" date="2023-11" db="EMBL/GenBank/DDBJ databases">
        <authorList>
            <person name="Xu M."/>
            <person name="Jiang T."/>
        </authorList>
    </citation>
    <scope>NUCLEOTIDE SEQUENCE [LARGE SCALE GENOMIC DNA]</scope>
    <source>
        <strain evidence="9 10">SD</strain>
    </source>
</reference>
<comment type="catalytic activity">
    <reaction evidence="4 5">
        <text>shikimate + NADP(+) = 3-dehydroshikimate + NADPH + H(+)</text>
        <dbReference type="Rhea" id="RHEA:17737"/>
        <dbReference type="ChEBI" id="CHEBI:15378"/>
        <dbReference type="ChEBI" id="CHEBI:16630"/>
        <dbReference type="ChEBI" id="CHEBI:36208"/>
        <dbReference type="ChEBI" id="CHEBI:57783"/>
        <dbReference type="ChEBI" id="CHEBI:58349"/>
        <dbReference type="EC" id="1.1.1.25"/>
    </reaction>
</comment>
<evidence type="ECO:0000313" key="9">
    <source>
        <dbReference type="EMBL" id="MDX8153537.1"/>
    </source>
</evidence>
<sequence>MSAEGPQPVGVADPATAWRLGVLGWPVAHSRSPAMQGAALAELGLGHWSYGLLPVPPDAIEETIRALAGTGFAGANVTIPHKHAALAGADVATPAAREIGAANTLSVRTDGTLEADNTDAPGLLDAIGEPLAGRTATVLGAGGSARACAWALREAGCASVRVWNRTPERARALAEDLAIDAVEVVSPGDVLVQSTAVGLHDPGETFRALPLVASDLADHGMVVDMVYRPEGTALLEAAARAGARTVDGLAILVAQGARSLERWTGRPAPRATMDRAARAA</sequence>
<comment type="similarity">
    <text evidence="5">Belongs to the shikimate dehydrogenase family.</text>
</comment>
<comment type="pathway">
    <text evidence="1 5">Metabolic intermediate biosynthesis; chorismate biosynthesis; chorismate from D-erythrose 4-phosphate and phosphoenolpyruvate: step 4/7.</text>
</comment>
<dbReference type="InterPro" id="IPR046346">
    <property type="entry name" value="Aminoacid_DH-like_N_sf"/>
</dbReference>
<evidence type="ECO:0000256" key="2">
    <source>
        <dbReference type="ARBA" id="ARBA00012962"/>
    </source>
</evidence>
<name>A0ABU4VNW2_9ACTN</name>
<protein>
    <recommendedName>
        <fullName evidence="2 5">Shikimate dehydrogenase (NADP(+))</fullName>
        <shortName evidence="5">SDH</shortName>
        <ecNumber evidence="2 5">1.1.1.25</ecNumber>
    </recommendedName>
</protein>
<accession>A0ABU4VNW2</accession>
<feature type="binding site" evidence="5">
    <location>
        <position position="248"/>
    </location>
    <ligand>
        <name>NADP(+)</name>
        <dbReference type="ChEBI" id="CHEBI:58349"/>
    </ligand>
</feature>
<feature type="binding site" evidence="5">
    <location>
        <position position="78"/>
    </location>
    <ligand>
        <name>shikimate</name>
        <dbReference type="ChEBI" id="CHEBI:36208"/>
    </ligand>
</feature>
<feature type="binding site" evidence="5">
    <location>
        <position position="103"/>
    </location>
    <ligand>
        <name>shikimate</name>
        <dbReference type="ChEBI" id="CHEBI:36208"/>
    </ligand>
</feature>
<feature type="binding site" evidence="5">
    <location>
        <position position="119"/>
    </location>
    <ligand>
        <name>shikimate</name>
        <dbReference type="ChEBI" id="CHEBI:36208"/>
    </ligand>
</feature>
<dbReference type="InterPro" id="IPR013708">
    <property type="entry name" value="Shikimate_DH-bd_N"/>
</dbReference>
<dbReference type="InterPro" id="IPR022893">
    <property type="entry name" value="Shikimate_DH_fam"/>
</dbReference>
<keyword evidence="3 5" id="KW-0057">Aromatic amino acid biosynthesis</keyword>